<comment type="caution">
    <text evidence="2">The sequence shown here is derived from an EMBL/GenBank/DDBJ whole genome shotgun (WGS) entry which is preliminary data.</text>
</comment>
<proteinExistence type="predicted"/>
<evidence type="ECO:0000313" key="3">
    <source>
        <dbReference type="Proteomes" id="UP000256748"/>
    </source>
</evidence>
<evidence type="ECO:0000256" key="1">
    <source>
        <dbReference type="SAM" id="Coils"/>
    </source>
</evidence>
<reference evidence="2 3" key="1">
    <citation type="submission" date="2017-03" db="EMBL/GenBank/DDBJ databases">
        <title>Genome analysis of Rhizobial strains effectives or ineffectives for nitrogen fixation isolated from bean seeds.</title>
        <authorList>
            <person name="Peralta H."/>
            <person name="Aguilar-Vera A."/>
            <person name="Mora Y."/>
            <person name="Vargas-Lagunas C."/>
            <person name="Girard L."/>
            <person name="Mora J."/>
        </authorList>
    </citation>
    <scope>NUCLEOTIDE SEQUENCE [LARGE SCALE GENOMIC DNA]</scope>
    <source>
        <strain evidence="2 3">CCGM5</strain>
    </source>
</reference>
<evidence type="ECO:0000313" key="2">
    <source>
        <dbReference type="EMBL" id="RFB88163.1"/>
    </source>
</evidence>
<dbReference type="Proteomes" id="UP000256748">
    <property type="component" value="Unassembled WGS sequence"/>
</dbReference>
<name>A0A3E1B8V2_RHILT</name>
<dbReference type="RefSeq" id="WP_116275038.1">
    <property type="nucleotide sequence ID" value="NZ_KZ859523.1"/>
</dbReference>
<feature type="coiled-coil region" evidence="1">
    <location>
        <begin position="134"/>
        <end position="161"/>
    </location>
</feature>
<accession>A0A3E1B8V2</accession>
<organism evidence="2 3">
    <name type="scientific">Rhizobium leguminosarum bv. trifolii</name>
    <dbReference type="NCBI Taxonomy" id="386"/>
    <lineage>
        <taxon>Bacteria</taxon>
        <taxon>Pseudomonadati</taxon>
        <taxon>Pseudomonadota</taxon>
        <taxon>Alphaproteobacteria</taxon>
        <taxon>Hyphomicrobiales</taxon>
        <taxon>Rhizobiaceae</taxon>
        <taxon>Rhizobium/Agrobacterium group</taxon>
        <taxon>Rhizobium</taxon>
    </lineage>
</organism>
<protein>
    <submittedName>
        <fullName evidence="2">Uncharacterized protein</fullName>
    </submittedName>
</protein>
<dbReference type="EMBL" id="NAOO01000027">
    <property type="protein sequence ID" value="RFB88163.1"/>
    <property type="molecule type" value="Genomic_DNA"/>
</dbReference>
<dbReference type="AlphaFoldDB" id="A0A3E1B8V2"/>
<keyword evidence="1" id="KW-0175">Coiled coil</keyword>
<gene>
    <name evidence="2" type="ORF">B5K10_21830</name>
</gene>
<sequence length="187" mass="20210">MSKNLKTVADRLSSLFSEGAKIKRELTIAITDVEAALVAAKDRLAMVQTAPVEREEVIRRIRGFAISAAEEARNASAVSSFSRVDFSPAHDSGLSSLNHRHFFGFQVLIGDMETIVGKLTDAALAGRSASPISASERERETNALKTEIANLERMRERIARDAAAHGISIPRSELADPAVLLAPDSEL</sequence>